<dbReference type="AlphaFoldDB" id="A0A255YEZ4"/>
<dbReference type="InterPro" id="IPR019894">
    <property type="entry name" value="Patatin-related_protein"/>
</dbReference>
<dbReference type="OrthoDB" id="8728704at2"/>
<dbReference type="InterPro" id="IPR002641">
    <property type="entry name" value="PNPLA_dom"/>
</dbReference>
<dbReference type="Proteomes" id="UP000216991">
    <property type="component" value="Unassembled WGS sequence"/>
</dbReference>
<dbReference type="Gene3D" id="3.40.1090.10">
    <property type="entry name" value="Cytosolic phospholipase A2 catalytic domain"/>
    <property type="match status" value="1"/>
</dbReference>
<comment type="caution">
    <text evidence="2">Lacks conserved residue(s) required for the propagation of feature annotation.</text>
</comment>
<protein>
    <recommendedName>
        <fullName evidence="3">PNPLA domain-containing protein</fullName>
    </recommendedName>
</protein>
<keyword evidence="5" id="KW-1185">Reference proteome</keyword>
<reference evidence="4 5" key="1">
    <citation type="submission" date="2017-07" db="EMBL/GenBank/DDBJ databases">
        <title>Sandarakinorhabdus cyanobacteriorum sp. nov., a novel bacterium isolated from cyanobacterial aggregates in a eutrophic lake.</title>
        <authorList>
            <person name="Cai H."/>
        </authorList>
    </citation>
    <scope>NUCLEOTIDE SEQUENCE [LARGE SCALE GENOMIC DNA]</scope>
    <source>
        <strain evidence="4 5">TH057</strain>
    </source>
</reference>
<dbReference type="GO" id="GO:0016042">
    <property type="term" value="P:lipid catabolic process"/>
    <property type="evidence" value="ECO:0007669"/>
    <property type="project" value="UniProtKB-UniRule"/>
</dbReference>
<evidence type="ECO:0000256" key="2">
    <source>
        <dbReference type="PROSITE-ProRule" id="PRU01161"/>
    </source>
</evidence>
<feature type="short sequence motif" description="GXSXG" evidence="2">
    <location>
        <begin position="78"/>
        <end position="82"/>
    </location>
</feature>
<evidence type="ECO:0000259" key="3">
    <source>
        <dbReference type="PROSITE" id="PS51635"/>
    </source>
</evidence>
<feature type="domain" description="PNPLA" evidence="3">
    <location>
        <begin position="10"/>
        <end position="327"/>
    </location>
</feature>
<feature type="active site" description="Nucleophile" evidence="2">
    <location>
        <position position="80"/>
    </location>
</feature>
<dbReference type="SUPFAM" id="SSF52151">
    <property type="entry name" value="FabD/lysophospholipase-like"/>
    <property type="match status" value="1"/>
</dbReference>
<dbReference type="Pfam" id="PF01734">
    <property type="entry name" value="Patatin"/>
    <property type="match status" value="1"/>
</dbReference>
<keyword evidence="2" id="KW-0378">Hydrolase</keyword>
<dbReference type="RefSeq" id="WP_094473903.1">
    <property type="nucleotide sequence ID" value="NZ_NOXT01000112.1"/>
</dbReference>
<dbReference type="NCBIfam" id="TIGR03607">
    <property type="entry name" value="patatin-like protein"/>
    <property type="match status" value="1"/>
</dbReference>
<dbReference type="InterPro" id="IPR024282">
    <property type="entry name" value="DUF3376"/>
</dbReference>
<dbReference type="PROSITE" id="PS51635">
    <property type="entry name" value="PNPLA"/>
    <property type="match status" value="1"/>
</dbReference>
<dbReference type="EMBL" id="NOXT01000112">
    <property type="protein sequence ID" value="OYQ27771.1"/>
    <property type="molecule type" value="Genomic_DNA"/>
</dbReference>
<accession>A0A255YEZ4</accession>
<evidence type="ECO:0000313" key="5">
    <source>
        <dbReference type="Proteomes" id="UP000216991"/>
    </source>
</evidence>
<keyword evidence="2" id="KW-0442">Lipid degradation</keyword>
<dbReference type="InterPro" id="IPR016035">
    <property type="entry name" value="Acyl_Trfase/lysoPLipase"/>
</dbReference>
<organism evidence="4 5">
    <name type="scientific">Sandarakinorhabdus cyanobacteriorum</name>
    <dbReference type="NCBI Taxonomy" id="1981098"/>
    <lineage>
        <taxon>Bacteria</taxon>
        <taxon>Pseudomonadati</taxon>
        <taxon>Pseudomonadota</taxon>
        <taxon>Alphaproteobacteria</taxon>
        <taxon>Sphingomonadales</taxon>
        <taxon>Sphingosinicellaceae</taxon>
        <taxon>Sandarakinorhabdus</taxon>
    </lineage>
</organism>
<feature type="short sequence motif" description="DGA/G" evidence="2">
    <location>
        <begin position="314"/>
        <end position="316"/>
    </location>
</feature>
<keyword evidence="1 2" id="KW-0443">Lipid metabolism</keyword>
<evidence type="ECO:0000313" key="4">
    <source>
        <dbReference type="EMBL" id="OYQ27771.1"/>
    </source>
</evidence>
<name>A0A255YEZ4_9SPHN</name>
<evidence type="ECO:0000256" key="1">
    <source>
        <dbReference type="ARBA" id="ARBA00023098"/>
    </source>
</evidence>
<dbReference type="GO" id="GO:0016787">
    <property type="term" value="F:hydrolase activity"/>
    <property type="evidence" value="ECO:0007669"/>
    <property type="project" value="UniProtKB-UniRule"/>
</dbReference>
<proteinExistence type="predicted"/>
<feature type="active site" description="Proton acceptor" evidence="2">
    <location>
        <position position="314"/>
    </location>
</feature>
<comment type="caution">
    <text evidence="4">The sequence shown here is derived from an EMBL/GenBank/DDBJ whole genome shotgun (WGS) entry which is preliminary data.</text>
</comment>
<dbReference type="Pfam" id="PF11856">
    <property type="entry name" value="DUF3376"/>
    <property type="match status" value="1"/>
</dbReference>
<gene>
    <name evidence="4" type="ORF">CHU93_09850</name>
</gene>
<sequence>MQTKELRLALVCYGGVSLAVYMHGLTKEVWKLARASMRRQAPAGTELPPARDSEIVYQALLDTLPGLDLRVVCDIVAGASAGGINGVLLARALVEGHDLDAIRSLWLDGADSDALLDKAAASRSLSKLWAIPLVWWVRRRGLEAEDKAEVAAHGEVKRKLSRFMRSRWFKPPFSGAAFSGLLADAFAAMAAGERTPPLVPRLHPFDLFVTVTDYHGAPRLLRLNTPAEVTEPEHRLVIGFTCPGDGAQRHLGATPDLVFAARATASFPGAFPPARISEIDTLLASRGEDWPERQAFIDKILPGRAHPESVDLIDGAVLDNRPFGPALAVLGMRPAHREVDRRFVYLDPKPGMRPADMASTTPPGFFATILRSLADIPRQQPIRDSLGAIEAISTRARRLRHIVIGMMPQVDAAIEAAIGMRLLLFSPNLERLAAWRSKMNSEAARQTGFAYGAYGRLKFGMVVERLATRIAALGGQDAAAVRASLWRHLTSAGINRPEAALTKAGAASAFVLFLRQFDVDFRIRRLRFLIRRVNMAMTGADDATAAALGKVKAGLYAILAPHLTCWPTGGQAAAGNAIADPEAALQAMATALDLKSLDARSDQALIDLLAAGLPRRVRRELVAAYLGFPFFDIAILPLIADGNADELDEIKVDRISPDDCVALAKAGGQRLKGSLFNSFGAFFSRSYREHDYLWGRLHGAERLIELVVSSLPTAQRPDAATLHTIKAMTFRAMIDAERPHLATVSDQIDAIAAACAAMASD</sequence>